<evidence type="ECO:0008006" key="4">
    <source>
        <dbReference type="Google" id="ProtNLM"/>
    </source>
</evidence>
<dbReference type="Proteomes" id="UP000256884">
    <property type="component" value="Unassembled WGS sequence"/>
</dbReference>
<comment type="caution">
    <text evidence="2">The sequence shown here is derived from an EMBL/GenBank/DDBJ whole genome shotgun (WGS) entry which is preliminary data.</text>
</comment>
<protein>
    <recommendedName>
        <fullName evidence="4">TonB-like protein</fullName>
    </recommendedName>
</protein>
<proteinExistence type="predicted"/>
<keyword evidence="3" id="KW-1185">Reference proteome</keyword>
<evidence type="ECO:0000313" key="3">
    <source>
        <dbReference type="Proteomes" id="UP000256884"/>
    </source>
</evidence>
<dbReference type="RefSeq" id="WP_125064411.1">
    <property type="nucleotide sequence ID" value="NZ_QUNS01000001.1"/>
</dbReference>
<feature type="signal peptide" evidence="1">
    <location>
        <begin position="1"/>
        <end position="19"/>
    </location>
</feature>
<organism evidence="2 3">
    <name type="scientific">Tenacibaculum gallaicum</name>
    <dbReference type="NCBI Taxonomy" id="561505"/>
    <lineage>
        <taxon>Bacteria</taxon>
        <taxon>Pseudomonadati</taxon>
        <taxon>Bacteroidota</taxon>
        <taxon>Flavobacteriia</taxon>
        <taxon>Flavobacteriales</taxon>
        <taxon>Flavobacteriaceae</taxon>
        <taxon>Tenacibaculum</taxon>
    </lineage>
</organism>
<accession>A0A3E0IBL9</accession>
<keyword evidence="1" id="KW-0732">Signal</keyword>
<evidence type="ECO:0000313" key="2">
    <source>
        <dbReference type="EMBL" id="REH56124.1"/>
    </source>
</evidence>
<gene>
    <name evidence="2" type="ORF">C7448_101157</name>
</gene>
<dbReference type="OrthoDB" id="1203184at2"/>
<reference evidence="2 3" key="1">
    <citation type="submission" date="2018-08" db="EMBL/GenBank/DDBJ databases">
        <title>Genomic Encyclopedia of Type Strains, Phase IV (KMG-IV): sequencing the most valuable type-strain genomes for metagenomic binning, comparative biology and taxonomic classification.</title>
        <authorList>
            <person name="Goeker M."/>
        </authorList>
    </citation>
    <scope>NUCLEOTIDE SEQUENCE [LARGE SCALE GENOMIC DNA]</scope>
    <source>
        <strain evidence="2 3">DSM 18841</strain>
    </source>
</reference>
<evidence type="ECO:0000256" key="1">
    <source>
        <dbReference type="SAM" id="SignalP"/>
    </source>
</evidence>
<name>A0A3E0IBL9_9FLAO</name>
<dbReference type="AlphaFoldDB" id="A0A3E0IBL9"/>
<feature type="chain" id="PRO_5017721150" description="TonB-like protein" evidence="1">
    <location>
        <begin position="20"/>
        <end position="110"/>
    </location>
</feature>
<sequence>MKKLFVLMFVTLMSTSVFSTNENPAKEKIRTKIVELLGNPNFVLDKEVKTTVEFLINKNGEIVILNVNCDTEQVCHYVKSRLNYKFINNEFKLKNHIYKMPLTIQKSSSK</sequence>
<dbReference type="EMBL" id="QUNS01000001">
    <property type="protein sequence ID" value="REH56124.1"/>
    <property type="molecule type" value="Genomic_DNA"/>
</dbReference>